<dbReference type="GO" id="GO:0003723">
    <property type="term" value="F:RNA binding"/>
    <property type="evidence" value="ECO:0007669"/>
    <property type="project" value="UniProtKB-KW"/>
</dbReference>
<evidence type="ECO:0000256" key="4">
    <source>
        <dbReference type="ARBA" id="ARBA00022842"/>
    </source>
</evidence>
<dbReference type="GO" id="GO:0016787">
    <property type="term" value="F:hydrolase activity"/>
    <property type="evidence" value="ECO:0007669"/>
    <property type="project" value="UniProtKB-KW"/>
</dbReference>
<dbReference type="Pfam" id="PF10150">
    <property type="entry name" value="RNase_E_G"/>
    <property type="match status" value="1"/>
</dbReference>
<dbReference type="PANTHER" id="PTHR30001:SF0">
    <property type="entry name" value="RIBONUCLEASE G"/>
    <property type="match status" value="1"/>
</dbReference>
<sequence length="69" mass="7881">MGGIIVVDFIDMCNAENRKKLYNHLSDEMKDDKAKHKILPPSKFGLIQITRQWLFRSDGATCFGQTVPL</sequence>
<dbReference type="PANTHER" id="PTHR30001">
    <property type="entry name" value="RIBONUCLEASE"/>
    <property type="match status" value="1"/>
</dbReference>
<evidence type="ECO:0000256" key="1">
    <source>
        <dbReference type="ARBA" id="ARBA00001946"/>
    </source>
</evidence>
<evidence type="ECO:0000313" key="7">
    <source>
        <dbReference type="EMBL" id="RAJ25963.1"/>
    </source>
</evidence>
<evidence type="ECO:0000313" key="8">
    <source>
        <dbReference type="Proteomes" id="UP000248987"/>
    </source>
</evidence>
<reference evidence="7 8" key="1">
    <citation type="submission" date="2018-06" db="EMBL/GenBank/DDBJ databases">
        <title>Genomic Encyclopedia of Archaeal and Bacterial Type Strains, Phase II (KMG-II): from individual species to whole genera.</title>
        <authorList>
            <person name="Goeker M."/>
        </authorList>
    </citation>
    <scope>NUCLEOTIDE SEQUENCE [LARGE SCALE GENOMIC DNA]</scope>
    <source>
        <strain evidence="7 8">DSM 12408</strain>
    </source>
</reference>
<keyword evidence="8" id="KW-1185">Reference proteome</keyword>
<keyword evidence="4" id="KW-0460">Magnesium</keyword>
<comment type="caution">
    <text evidence="7">The sequence shown here is derived from an EMBL/GenBank/DDBJ whole genome shotgun (WGS) entry which is preliminary data.</text>
</comment>
<dbReference type="EMBL" id="QLLQ01000003">
    <property type="protein sequence ID" value="RAJ25963.1"/>
    <property type="molecule type" value="Genomic_DNA"/>
</dbReference>
<keyword evidence="5" id="KW-0694">RNA-binding</keyword>
<proteinExistence type="predicted"/>
<dbReference type="AlphaFoldDB" id="A0A327SE86"/>
<dbReference type="Proteomes" id="UP000248987">
    <property type="component" value="Unassembled WGS sequence"/>
</dbReference>
<dbReference type="InterPro" id="IPR019307">
    <property type="entry name" value="RNA-bd_AU-1/RNase_E/G"/>
</dbReference>
<keyword evidence="3" id="KW-0378">Hydrolase</keyword>
<name>A0A327SE86_9FLAO</name>
<evidence type="ECO:0000256" key="3">
    <source>
        <dbReference type="ARBA" id="ARBA00022801"/>
    </source>
</evidence>
<feature type="domain" description="RNA-binding protein AU-1/Ribonuclease E/G" evidence="6">
    <location>
        <begin position="1"/>
        <end position="52"/>
    </location>
</feature>
<protein>
    <submittedName>
        <fullName evidence="7">Ribonuclease G</fullName>
    </submittedName>
</protein>
<dbReference type="GO" id="GO:0004540">
    <property type="term" value="F:RNA nuclease activity"/>
    <property type="evidence" value="ECO:0007669"/>
    <property type="project" value="InterPro"/>
</dbReference>
<comment type="cofactor">
    <cofactor evidence="1">
        <name>Mg(2+)</name>
        <dbReference type="ChEBI" id="CHEBI:18420"/>
    </cofactor>
</comment>
<organism evidence="7 8">
    <name type="scientific">Gelidibacter algens</name>
    <dbReference type="NCBI Taxonomy" id="49280"/>
    <lineage>
        <taxon>Bacteria</taxon>
        <taxon>Pseudomonadati</taxon>
        <taxon>Bacteroidota</taxon>
        <taxon>Flavobacteriia</taxon>
        <taxon>Flavobacteriales</taxon>
        <taxon>Flavobacteriaceae</taxon>
        <taxon>Gelidibacter</taxon>
    </lineage>
</organism>
<dbReference type="InterPro" id="IPR004659">
    <property type="entry name" value="RNase_E/G"/>
</dbReference>
<accession>A0A327SE86</accession>
<evidence type="ECO:0000256" key="5">
    <source>
        <dbReference type="ARBA" id="ARBA00022884"/>
    </source>
</evidence>
<keyword evidence="2" id="KW-0479">Metal-binding</keyword>
<gene>
    <name evidence="7" type="ORF">LX77_01382</name>
</gene>
<evidence type="ECO:0000259" key="6">
    <source>
        <dbReference type="Pfam" id="PF10150"/>
    </source>
</evidence>
<dbReference type="GO" id="GO:0006364">
    <property type="term" value="P:rRNA processing"/>
    <property type="evidence" value="ECO:0007669"/>
    <property type="project" value="TreeGrafter"/>
</dbReference>
<evidence type="ECO:0000256" key="2">
    <source>
        <dbReference type="ARBA" id="ARBA00022723"/>
    </source>
</evidence>
<dbReference type="GO" id="GO:0005737">
    <property type="term" value="C:cytoplasm"/>
    <property type="evidence" value="ECO:0007669"/>
    <property type="project" value="TreeGrafter"/>
</dbReference>
<dbReference type="GO" id="GO:0046872">
    <property type="term" value="F:metal ion binding"/>
    <property type="evidence" value="ECO:0007669"/>
    <property type="project" value="UniProtKB-KW"/>
</dbReference>